<dbReference type="GeneID" id="5000967"/>
<dbReference type="OMA" id="QVNAWRL"/>
<dbReference type="AlphaFoldDB" id="A4RUC6"/>
<evidence type="ECO:0000313" key="1">
    <source>
        <dbReference type="EMBL" id="ABO94939.1"/>
    </source>
</evidence>
<gene>
    <name evidence="1" type="ORF">OSTLU_30574</name>
</gene>
<dbReference type="Gramene" id="ABO94939">
    <property type="protein sequence ID" value="ABO94939"/>
    <property type="gene ID" value="OSTLU_30574"/>
</dbReference>
<dbReference type="KEGG" id="olu:OSTLU_30574"/>
<proteinExistence type="predicted"/>
<dbReference type="InterPro" id="IPR021518">
    <property type="entry name" value="DUF3181"/>
</dbReference>
<sequence>MRPSLLTSDRAQHSAARLSRARDAVARQRAAFQRFQTTRGSDGFASTSSRESPACSAVRESTRTRATPKDTNVFIESFFDLADTVAGGREGPGFSKLAERIGDDVYVQVNAWRLYTRDMKFHDGLAKVFAVKIAQNSNKIDDAVIDEVLGVVRVPLGGGKSDVPLGDLCPSPSVNNLKNILRDYVDDRL</sequence>
<dbReference type="HOGENOM" id="CLU_1436634_0_0_1"/>
<accession>A4RUC6</accession>
<dbReference type="eggNOG" id="ENOG502S7PR">
    <property type="taxonomic scope" value="Eukaryota"/>
</dbReference>
<reference evidence="1 2" key="1">
    <citation type="journal article" date="2007" name="Proc. Natl. Acad. Sci. U.S.A.">
        <title>The tiny eukaryote Ostreococcus provides genomic insights into the paradox of plankton speciation.</title>
        <authorList>
            <person name="Palenik B."/>
            <person name="Grimwood J."/>
            <person name="Aerts A."/>
            <person name="Rouze P."/>
            <person name="Salamov A."/>
            <person name="Putnam N."/>
            <person name="Dupont C."/>
            <person name="Jorgensen R."/>
            <person name="Derelle E."/>
            <person name="Rombauts S."/>
            <person name="Zhou K."/>
            <person name="Otillar R."/>
            <person name="Merchant S.S."/>
            <person name="Podell S."/>
            <person name="Gaasterland T."/>
            <person name="Napoli C."/>
            <person name="Gendler K."/>
            <person name="Manuell A."/>
            <person name="Tai V."/>
            <person name="Vallon O."/>
            <person name="Piganeau G."/>
            <person name="Jancek S."/>
            <person name="Heijde M."/>
            <person name="Jabbari K."/>
            <person name="Bowler C."/>
            <person name="Lohr M."/>
            <person name="Robbens S."/>
            <person name="Werner G."/>
            <person name="Dubchak I."/>
            <person name="Pazour G.J."/>
            <person name="Ren Q."/>
            <person name="Paulsen I."/>
            <person name="Delwiche C."/>
            <person name="Schmutz J."/>
            <person name="Rokhsar D."/>
            <person name="Van de Peer Y."/>
            <person name="Moreau H."/>
            <person name="Grigoriev I.V."/>
        </authorList>
    </citation>
    <scope>NUCLEOTIDE SEQUENCE [LARGE SCALE GENOMIC DNA]</scope>
    <source>
        <strain evidence="1 2">CCE9901</strain>
    </source>
</reference>
<dbReference type="Proteomes" id="UP000001568">
    <property type="component" value="Chromosome 3"/>
</dbReference>
<dbReference type="EMBL" id="CP000583">
    <property type="protein sequence ID" value="ABO94939.1"/>
    <property type="molecule type" value="Genomic_DNA"/>
</dbReference>
<dbReference type="Pfam" id="PF11378">
    <property type="entry name" value="DUF3181"/>
    <property type="match status" value="1"/>
</dbReference>
<keyword evidence="2" id="KW-1185">Reference proteome</keyword>
<dbReference type="RefSeq" id="XP_001416646.1">
    <property type="nucleotide sequence ID" value="XM_001416609.1"/>
</dbReference>
<name>A4RUC6_OSTLU</name>
<dbReference type="STRING" id="436017.A4RUC6"/>
<dbReference type="OrthoDB" id="498085at2759"/>
<organism evidence="1 2">
    <name type="scientific">Ostreococcus lucimarinus (strain CCE9901)</name>
    <dbReference type="NCBI Taxonomy" id="436017"/>
    <lineage>
        <taxon>Eukaryota</taxon>
        <taxon>Viridiplantae</taxon>
        <taxon>Chlorophyta</taxon>
        <taxon>Mamiellophyceae</taxon>
        <taxon>Mamiellales</taxon>
        <taxon>Bathycoccaceae</taxon>
        <taxon>Ostreococcus</taxon>
    </lineage>
</organism>
<protein>
    <submittedName>
        <fullName evidence="1">Uncharacterized protein</fullName>
    </submittedName>
</protein>
<evidence type="ECO:0000313" key="2">
    <source>
        <dbReference type="Proteomes" id="UP000001568"/>
    </source>
</evidence>